<reference evidence="1 2" key="2">
    <citation type="journal article" date="2012" name="Stand. Genomic Sci.">
        <title>Complete genome sequence of the sulfate-reducing firmicute Desulfotomaculum ruminis type strain (DL(T)).</title>
        <authorList>
            <person name="Spring S."/>
            <person name="Visser M."/>
            <person name="Lu M."/>
            <person name="Copeland A."/>
            <person name="Lapidus A."/>
            <person name="Lucas S."/>
            <person name="Cheng J.F."/>
            <person name="Han C."/>
            <person name="Tapia R."/>
            <person name="Goodwin L.A."/>
            <person name="Pitluck S."/>
            <person name="Ivanova N."/>
            <person name="Land M."/>
            <person name="Hauser L."/>
            <person name="Larimer F."/>
            <person name="Rohde M."/>
            <person name="Goker M."/>
            <person name="Detter J.C."/>
            <person name="Kyrpides N.C."/>
            <person name="Woyke T."/>
            <person name="Schaap P.J."/>
            <person name="Plugge C.M."/>
            <person name="Muyzer G."/>
            <person name="Kuever J."/>
            <person name="Pereira I.A."/>
            <person name="Parshina S.N."/>
            <person name="Bernier-Latmani R."/>
            <person name="Stams A.J."/>
            <person name="Klenk H.P."/>
        </authorList>
    </citation>
    <scope>NUCLEOTIDE SEQUENCE [LARGE SCALE GENOMIC DNA]</scope>
    <source>
        <strain evidence="2">ATCC 23193 / DSM 2154 / NCIB 8452 / DL</strain>
    </source>
</reference>
<accession>F6DP01</accession>
<evidence type="ECO:0000313" key="2">
    <source>
        <dbReference type="Proteomes" id="UP000009234"/>
    </source>
</evidence>
<sequence>MTAMLAIKEYITQEEQFDSADKIPVSKDDNGTFNGIIDKSKIEEEIKSKITERLFKDLF</sequence>
<reference evidence="2" key="1">
    <citation type="submission" date="2011-05" db="EMBL/GenBank/DDBJ databases">
        <title>Complete sequence of Desulfotomaculum ruminis DSM 2154.</title>
        <authorList>
            <person name="Lucas S."/>
            <person name="Copeland A."/>
            <person name="Lapidus A."/>
            <person name="Cheng J.-F."/>
            <person name="Goodwin L."/>
            <person name="Pitluck S."/>
            <person name="Lu M."/>
            <person name="Detter J.C."/>
            <person name="Han C."/>
            <person name="Tapia R."/>
            <person name="Land M."/>
            <person name="Hauser L."/>
            <person name="Kyrpides N."/>
            <person name="Ivanova N."/>
            <person name="Mikhailova N."/>
            <person name="Pagani I."/>
            <person name="Stams A.J.M."/>
            <person name="Plugge C.M."/>
            <person name="Muyzer G."/>
            <person name="Kuever J."/>
            <person name="Parshina S.N."/>
            <person name="Ivanova A.E."/>
            <person name="Nazina T.N."/>
            <person name="Brambilla E."/>
            <person name="Spring S."/>
            <person name="Klenk H.-P."/>
            <person name="Woyke T."/>
        </authorList>
    </citation>
    <scope>NUCLEOTIDE SEQUENCE [LARGE SCALE GENOMIC DNA]</scope>
    <source>
        <strain evidence="2">ATCC 23193 / DSM 2154 / NCIB 8452 / DL</strain>
    </source>
</reference>
<dbReference type="RefSeq" id="WP_013842476.1">
    <property type="nucleotide sequence ID" value="NC_015589.1"/>
</dbReference>
<evidence type="ECO:0000313" key="1">
    <source>
        <dbReference type="EMBL" id="AEG60720.1"/>
    </source>
</evidence>
<organism evidence="1 2">
    <name type="scientific">Desulforamulus ruminis (strain ATCC 23193 / DSM 2154 / NCIMB 8452 / DL)</name>
    <name type="common">Desulfotomaculum ruminis</name>
    <dbReference type="NCBI Taxonomy" id="696281"/>
    <lineage>
        <taxon>Bacteria</taxon>
        <taxon>Bacillati</taxon>
        <taxon>Bacillota</taxon>
        <taxon>Clostridia</taxon>
        <taxon>Eubacteriales</taxon>
        <taxon>Peptococcaceae</taxon>
        <taxon>Desulforamulus</taxon>
    </lineage>
</organism>
<proteinExistence type="predicted"/>
<dbReference type="KEGG" id="dru:Desru_2487"/>
<dbReference type="HOGENOM" id="CLU_2952957_0_0_9"/>
<gene>
    <name evidence="1" type="ordered locus">Desru_2487</name>
</gene>
<dbReference type="Proteomes" id="UP000009234">
    <property type="component" value="Chromosome"/>
</dbReference>
<protein>
    <submittedName>
        <fullName evidence="1">Uncharacterized protein</fullName>
    </submittedName>
</protein>
<dbReference type="AlphaFoldDB" id="F6DP01"/>
<keyword evidence="2" id="KW-1185">Reference proteome</keyword>
<dbReference type="EMBL" id="CP002780">
    <property type="protein sequence ID" value="AEG60720.1"/>
    <property type="molecule type" value="Genomic_DNA"/>
</dbReference>
<name>F6DP01_DESRL</name>